<dbReference type="Proteomes" id="UP000194911">
    <property type="component" value="Unassembled WGS sequence"/>
</dbReference>
<gene>
    <name evidence="2" type="ORF">BK749_14085</name>
</gene>
<dbReference type="AlphaFoldDB" id="A0A243CW28"/>
<feature type="domain" description="Phage head morphogenesis" evidence="1">
    <location>
        <begin position="26"/>
        <end position="71"/>
    </location>
</feature>
<sequence length="82" mass="9340">MAYDKYQMAKDKLDKALKGNSAGIIMSYTVNTLEDERVRSKCAEFEGYTAYVSETLIGVNHPPFDEDCRCFATYQIEGIQKK</sequence>
<dbReference type="RefSeq" id="WP_000312808.1">
    <property type="nucleotide sequence ID" value="NZ_NFDQ01000056.1"/>
</dbReference>
<dbReference type="Pfam" id="PF04233">
    <property type="entry name" value="Phage_Mu_F"/>
    <property type="match status" value="1"/>
</dbReference>
<dbReference type="InterPro" id="IPR006528">
    <property type="entry name" value="Phage_head_morphogenesis_dom"/>
</dbReference>
<accession>A0A243CW28</accession>
<comment type="caution">
    <text evidence="2">The sequence shown here is derived from an EMBL/GenBank/DDBJ whole genome shotgun (WGS) entry which is preliminary data.</text>
</comment>
<reference evidence="2 3" key="1">
    <citation type="submission" date="2016-10" db="EMBL/GenBank/DDBJ databases">
        <title>Comparative genomics of Bacillus thuringiensis reveals a path to pathogens against multiple invertebrate hosts.</title>
        <authorList>
            <person name="Zheng J."/>
            <person name="Gao Q."/>
            <person name="Liu H."/>
            <person name="Peng D."/>
            <person name="Ruan L."/>
            <person name="Sun M."/>
        </authorList>
    </citation>
    <scope>NUCLEOTIDE SEQUENCE [LARGE SCALE GENOMIC DNA]</scope>
    <source>
        <strain evidence="2">BGSC 4CE1</strain>
    </source>
</reference>
<organism evidence="2 3">
    <name type="scientific">Bacillus thuringiensis serovar vazensis</name>
    <dbReference type="NCBI Taxonomy" id="180867"/>
    <lineage>
        <taxon>Bacteria</taxon>
        <taxon>Bacillati</taxon>
        <taxon>Bacillota</taxon>
        <taxon>Bacilli</taxon>
        <taxon>Bacillales</taxon>
        <taxon>Bacillaceae</taxon>
        <taxon>Bacillus</taxon>
        <taxon>Bacillus cereus group</taxon>
    </lineage>
</organism>
<evidence type="ECO:0000259" key="1">
    <source>
        <dbReference type="Pfam" id="PF04233"/>
    </source>
</evidence>
<protein>
    <recommendedName>
        <fullName evidence="1">Phage head morphogenesis domain-containing protein</fullName>
    </recommendedName>
</protein>
<name>A0A243CW28_BACTU</name>
<proteinExistence type="predicted"/>
<evidence type="ECO:0000313" key="2">
    <source>
        <dbReference type="EMBL" id="OTY75368.1"/>
    </source>
</evidence>
<evidence type="ECO:0000313" key="3">
    <source>
        <dbReference type="Proteomes" id="UP000194911"/>
    </source>
</evidence>
<dbReference type="EMBL" id="NFDQ01000056">
    <property type="protein sequence ID" value="OTY75368.1"/>
    <property type="molecule type" value="Genomic_DNA"/>
</dbReference>